<keyword evidence="2" id="KW-1003">Cell membrane</keyword>
<comment type="caution">
    <text evidence="8">The sequence shown here is derived from an EMBL/GenBank/DDBJ whole genome shotgun (WGS) entry which is preliminary data.</text>
</comment>
<evidence type="ECO:0000256" key="3">
    <source>
        <dbReference type="ARBA" id="ARBA00022692"/>
    </source>
</evidence>
<evidence type="ECO:0000256" key="4">
    <source>
        <dbReference type="ARBA" id="ARBA00022989"/>
    </source>
</evidence>
<keyword evidence="4 6" id="KW-1133">Transmembrane helix</keyword>
<keyword evidence="5 6" id="KW-0472">Membrane</keyword>
<feature type="domain" description="ComEC/Rec2-related protein" evidence="7">
    <location>
        <begin position="26"/>
        <end position="268"/>
    </location>
</feature>
<dbReference type="STRING" id="1798383.A3D78_03165"/>
<evidence type="ECO:0000256" key="2">
    <source>
        <dbReference type="ARBA" id="ARBA00022475"/>
    </source>
</evidence>
<evidence type="ECO:0000256" key="5">
    <source>
        <dbReference type="ARBA" id="ARBA00023136"/>
    </source>
</evidence>
<dbReference type="NCBIfam" id="TIGR00360">
    <property type="entry name" value="ComEC_N-term"/>
    <property type="match status" value="1"/>
</dbReference>
<evidence type="ECO:0000256" key="6">
    <source>
        <dbReference type="SAM" id="Phobius"/>
    </source>
</evidence>
<proteinExistence type="predicted"/>
<evidence type="ECO:0000259" key="7">
    <source>
        <dbReference type="Pfam" id="PF03772"/>
    </source>
</evidence>
<dbReference type="PANTHER" id="PTHR30619:SF7">
    <property type="entry name" value="BETA-LACTAMASE DOMAIN PROTEIN"/>
    <property type="match status" value="1"/>
</dbReference>
<dbReference type="InterPro" id="IPR004477">
    <property type="entry name" value="ComEC_N"/>
</dbReference>
<name>A0A1F5ZYZ8_9BACT</name>
<dbReference type="AlphaFoldDB" id="A0A1F5ZYZ8"/>
<protein>
    <recommendedName>
        <fullName evidence="7">ComEC/Rec2-related protein domain-containing protein</fullName>
    </recommendedName>
</protein>
<feature type="transmembrane region" description="Helical" evidence="6">
    <location>
        <begin position="118"/>
        <end position="136"/>
    </location>
</feature>
<sequence length="269" mass="29531">MPAYYSFTSVINSLLAEPQASLLNGILFGVRGNIPKSLYQALIDTGTLHIIALSGMNITILANLTAKITLFLGRKASSILTISLIVLFVWFVGTSPSVVRAAIMGSLSLLAVYFGRQYYGLLALFLTSLIMILFDFSLINNLSFQLSFLATLGIILANRFSVRQVKSGPLGQFISIFKENLKLTVSAQILTLPVILYNFKRISLIAPLANLLVEWAIQPIMVLGFVTGVLGFIWKPLGLIPAWFAWVPLTYLITVIEWLAKIPGASINF</sequence>
<dbReference type="Pfam" id="PF03772">
    <property type="entry name" value="Competence"/>
    <property type="match status" value="1"/>
</dbReference>
<dbReference type="EMBL" id="MFJM01000043">
    <property type="protein sequence ID" value="OGG17267.1"/>
    <property type="molecule type" value="Genomic_DNA"/>
</dbReference>
<dbReference type="InterPro" id="IPR052159">
    <property type="entry name" value="Competence_DNA_uptake"/>
</dbReference>
<evidence type="ECO:0000256" key="1">
    <source>
        <dbReference type="ARBA" id="ARBA00004651"/>
    </source>
</evidence>
<feature type="transmembrane region" description="Helical" evidence="6">
    <location>
        <begin position="46"/>
        <end position="66"/>
    </location>
</feature>
<dbReference type="Proteomes" id="UP000176253">
    <property type="component" value="Unassembled WGS sequence"/>
</dbReference>
<evidence type="ECO:0000313" key="8">
    <source>
        <dbReference type="EMBL" id="OGG17267.1"/>
    </source>
</evidence>
<organism evidence="8 9">
    <name type="scientific">Candidatus Gottesmanbacteria bacterium RIFCSPHIGHO2_02_FULL_39_14</name>
    <dbReference type="NCBI Taxonomy" id="1798383"/>
    <lineage>
        <taxon>Bacteria</taxon>
        <taxon>Candidatus Gottesmaniibacteriota</taxon>
    </lineage>
</organism>
<dbReference type="PANTHER" id="PTHR30619">
    <property type="entry name" value="DNA INTERNALIZATION/COMPETENCE PROTEIN COMEC/REC2"/>
    <property type="match status" value="1"/>
</dbReference>
<feature type="transmembrane region" description="Helical" evidence="6">
    <location>
        <begin position="211"/>
        <end position="234"/>
    </location>
</feature>
<feature type="transmembrane region" description="Helical" evidence="6">
    <location>
        <begin position="240"/>
        <end position="260"/>
    </location>
</feature>
<evidence type="ECO:0000313" key="9">
    <source>
        <dbReference type="Proteomes" id="UP000176253"/>
    </source>
</evidence>
<feature type="transmembrane region" description="Helical" evidence="6">
    <location>
        <begin position="143"/>
        <end position="161"/>
    </location>
</feature>
<gene>
    <name evidence="8" type="ORF">A3D78_03165</name>
</gene>
<feature type="transmembrane region" description="Helical" evidence="6">
    <location>
        <begin position="78"/>
        <end position="98"/>
    </location>
</feature>
<reference evidence="8 9" key="1">
    <citation type="journal article" date="2016" name="Nat. Commun.">
        <title>Thousands of microbial genomes shed light on interconnected biogeochemical processes in an aquifer system.</title>
        <authorList>
            <person name="Anantharaman K."/>
            <person name="Brown C.T."/>
            <person name="Hug L.A."/>
            <person name="Sharon I."/>
            <person name="Castelle C.J."/>
            <person name="Probst A.J."/>
            <person name="Thomas B.C."/>
            <person name="Singh A."/>
            <person name="Wilkins M.J."/>
            <person name="Karaoz U."/>
            <person name="Brodie E.L."/>
            <person name="Williams K.H."/>
            <person name="Hubbard S.S."/>
            <person name="Banfield J.F."/>
        </authorList>
    </citation>
    <scope>NUCLEOTIDE SEQUENCE [LARGE SCALE GENOMIC DNA]</scope>
</reference>
<keyword evidence="3 6" id="KW-0812">Transmembrane</keyword>
<accession>A0A1F5ZYZ8</accession>
<comment type="subcellular location">
    <subcellularLocation>
        <location evidence="1">Cell membrane</location>
        <topology evidence="1">Multi-pass membrane protein</topology>
    </subcellularLocation>
</comment>
<dbReference type="GO" id="GO:0005886">
    <property type="term" value="C:plasma membrane"/>
    <property type="evidence" value="ECO:0007669"/>
    <property type="project" value="UniProtKB-SubCell"/>
</dbReference>